<sequence>MTEYLVPVPIRDIYYRGCPDALFSYQPPLLRHPKTSWIVTSRALHTTNIFLTRVTTFPRCHGVYERYLASGQCFREWGKGAAHSKR</sequence>
<protein>
    <submittedName>
        <fullName evidence="1">Uncharacterized protein</fullName>
    </submittedName>
</protein>
<accession>A0AA39JV35</accession>
<proteinExistence type="predicted"/>
<organism evidence="1 2">
    <name type="scientific">Armillaria borealis</name>
    <dbReference type="NCBI Taxonomy" id="47425"/>
    <lineage>
        <taxon>Eukaryota</taxon>
        <taxon>Fungi</taxon>
        <taxon>Dikarya</taxon>
        <taxon>Basidiomycota</taxon>
        <taxon>Agaricomycotina</taxon>
        <taxon>Agaricomycetes</taxon>
        <taxon>Agaricomycetidae</taxon>
        <taxon>Agaricales</taxon>
        <taxon>Marasmiineae</taxon>
        <taxon>Physalacriaceae</taxon>
        <taxon>Armillaria</taxon>
    </lineage>
</organism>
<dbReference type="EMBL" id="JAUEPT010000008">
    <property type="protein sequence ID" value="KAK0449481.1"/>
    <property type="molecule type" value="Genomic_DNA"/>
</dbReference>
<comment type="caution">
    <text evidence="1">The sequence shown here is derived from an EMBL/GenBank/DDBJ whole genome shotgun (WGS) entry which is preliminary data.</text>
</comment>
<reference evidence="1" key="1">
    <citation type="submission" date="2023-06" db="EMBL/GenBank/DDBJ databases">
        <authorList>
            <consortium name="Lawrence Berkeley National Laboratory"/>
            <person name="Ahrendt S."/>
            <person name="Sahu N."/>
            <person name="Indic B."/>
            <person name="Wong-Bajracharya J."/>
            <person name="Merenyi Z."/>
            <person name="Ke H.-M."/>
            <person name="Monk M."/>
            <person name="Kocsube S."/>
            <person name="Drula E."/>
            <person name="Lipzen A."/>
            <person name="Balint B."/>
            <person name="Henrissat B."/>
            <person name="Andreopoulos B."/>
            <person name="Martin F.M."/>
            <person name="Harder C.B."/>
            <person name="Rigling D."/>
            <person name="Ford K.L."/>
            <person name="Foster G.D."/>
            <person name="Pangilinan J."/>
            <person name="Papanicolaou A."/>
            <person name="Barry K."/>
            <person name="LaButti K."/>
            <person name="Viragh M."/>
            <person name="Koriabine M."/>
            <person name="Yan M."/>
            <person name="Riley R."/>
            <person name="Champramary S."/>
            <person name="Plett K.L."/>
            <person name="Tsai I.J."/>
            <person name="Slot J."/>
            <person name="Sipos G."/>
            <person name="Plett J."/>
            <person name="Nagy L.G."/>
            <person name="Grigoriev I.V."/>
        </authorList>
    </citation>
    <scope>NUCLEOTIDE SEQUENCE</scope>
    <source>
        <strain evidence="1">FPL87.14</strain>
    </source>
</reference>
<dbReference type="AlphaFoldDB" id="A0AA39JV35"/>
<name>A0AA39JV35_9AGAR</name>
<dbReference type="Proteomes" id="UP001175226">
    <property type="component" value="Unassembled WGS sequence"/>
</dbReference>
<evidence type="ECO:0000313" key="2">
    <source>
        <dbReference type="Proteomes" id="UP001175226"/>
    </source>
</evidence>
<keyword evidence="2" id="KW-1185">Reference proteome</keyword>
<evidence type="ECO:0000313" key="1">
    <source>
        <dbReference type="EMBL" id="KAK0449481.1"/>
    </source>
</evidence>
<gene>
    <name evidence="1" type="ORF">EV421DRAFT_1782247</name>
</gene>